<dbReference type="KEGG" id="nnu:104599949"/>
<feature type="compositionally biased region" description="Low complexity" evidence="1">
    <location>
        <begin position="263"/>
        <end position="273"/>
    </location>
</feature>
<dbReference type="GO" id="GO:0009786">
    <property type="term" value="P:regulation of asymmetric cell division"/>
    <property type="evidence" value="ECO:0000318"/>
    <property type="project" value="GO_Central"/>
</dbReference>
<gene>
    <name evidence="3 4 5 6 7 8 9" type="primary">LOC104599949</name>
</gene>
<dbReference type="OrthoDB" id="1911032at2759"/>
<dbReference type="AlphaFoldDB" id="A0A1U8Q574"/>
<evidence type="ECO:0000313" key="4">
    <source>
        <dbReference type="RefSeq" id="XP_019053958.1"/>
    </source>
</evidence>
<dbReference type="GeneID" id="104599949"/>
<name>A0A1U8Q574_NELNU</name>
<organism evidence="2 8">
    <name type="scientific">Nelumbo nucifera</name>
    <name type="common">Sacred lotus</name>
    <dbReference type="NCBI Taxonomy" id="4432"/>
    <lineage>
        <taxon>Eukaryota</taxon>
        <taxon>Viridiplantae</taxon>
        <taxon>Streptophyta</taxon>
        <taxon>Embryophyta</taxon>
        <taxon>Tracheophyta</taxon>
        <taxon>Spermatophyta</taxon>
        <taxon>Magnoliopsida</taxon>
        <taxon>Proteales</taxon>
        <taxon>Nelumbonaceae</taxon>
        <taxon>Nelumbo</taxon>
    </lineage>
</organism>
<evidence type="ECO:0000313" key="6">
    <source>
        <dbReference type="RefSeq" id="XP_019053961.1"/>
    </source>
</evidence>
<dbReference type="OMA" id="ENTRDEW"/>
<evidence type="ECO:0000313" key="2">
    <source>
        <dbReference type="Proteomes" id="UP000189703"/>
    </source>
</evidence>
<reference evidence="3 4" key="1">
    <citation type="submission" date="2025-04" db="UniProtKB">
        <authorList>
            <consortium name="RefSeq"/>
        </authorList>
    </citation>
    <scope>IDENTIFICATION</scope>
</reference>
<evidence type="ECO:0000313" key="9">
    <source>
        <dbReference type="RefSeq" id="XP_019053964.1"/>
    </source>
</evidence>
<dbReference type="PANTHER" id="PTHR33914">
    <property type="entry name" value="18S PRE-RIBOSOMAL ASSEMBLY PROTEIN GAR2-LIKE PROTEIN"/>
    <property type="match status" value="1"/>
</dbReference>
<dbReference type="RefSeq" id="XP_019053962.1">
    <property type="nucleotide sequence ID" value="XM_019198417.1"/>
</dbReference>
<dbReference type="RefSeq" id="XP_019053964.1">
    <property type="nucleotide sequence ID" value="XM_019198419.1"/>
</dbReference>
<sequence length="447" mass="49686">MKLDSKPFFGHSNPVLKPDPQYFDDAVEAGQWKMNNKIVKEDKRRISSEFKCQNCEVGTVPLPMEKHTGESLRNVKGLHDFVRTDNLINGKENETGDSAPMYVLPSGETKLSEKVTGFYTDKVVMECELPDLTVGFKEDPYRVVKDICIDEGVPSLDKILTENDEVDYKSCFPHTGLDVNSDLTKEKDSVLPSLNEMKSLVESYCNKDILNQCNSEVLHQKDEYVDEEDKTAHNSTDEVIPGSVPLGKLDTEDSYIKPSNFGSNKDQQQSNQDSSKEAPAEKYGISSPTEESDDSNPANKVPFNNKVENGSTIMSFHPSKPTTREETSTKADSPQPLHILLSMSRLEDGTVDSLTGSSRSLCIQHGHGESSFSAAGPMSGSITYSGPVPYSGSISLRSDSSTTSTRSFAFPILHSEWNSSPVKMAKANRRNFHKHRGWRMNLLCCRF</sequence>
<dbReference type="InterPro" id="IPR040378">
    <property type="entry name" value="BASL"/>
</dbReference>
<dbReference type="RefSeq" id="XP_010261085.1">
    <property type="nucleotide sequence ID" value="XM_010262783.2"/>
</dbReference>
<accession>A0A1U8Q574</accession>
<dbReference type="RefSeq" id="XP_019053958.1">
    <property type="nucleotide sequence ID" value="XM_019198413.1"/>
</dbReference>
<evidence type="ECO:0000256" key="1">
    <source>
        <dbReference type="SAM" id="MobiDB-lite"/>
    </source>
</evidence>
<evidence type="ECO:0000313" key="3">
    <source>
        <dbReference type="RefSeq" id="XP_010261085.1"/>
    </source>
</evidence>
<keyword evidence="2" id="KW-1185">Reference proteome</keyword>
<evidence type="ECO:0000313" key="8">
    <source>
        <dbReference type="RefSeq" id="XP_019053963.1"/>
    </source>
</evidence>
<evidence type="ECO:0000313" key="7">
    <source>
        <dbReference type="RefSeq" id="XP_019053962.1"/>
    </source>
</evidence>
<dbReference type="eggNOG" id="ENOG502QWDI">
    <property type="taxonomic scope" value="Eukaryota"/>
</dbReference>
<dbReference type="RefSeq" id="XP_019053961.1">
    <property type="nucleotide sequence ID" value="XM_019198416.1"/>
</dbReference>
<protein>
    <submittedName>
        <fullName evidence="3 4">Uncharacterized protein LOC104599949</fullName>
    </submittedName>
</protein>
<dbReference type="PANTHER" id="PTHR33914:SF2">
    <property type="entry name" value="OS02G0582100 PROTEIN"/>
    <property type="match status" value="1"/>
</dbReference>
<dbReference type="RefSeq" id="XP_019053963.1">
    <property type="nucleotide sequence ID" value="XM_019198418.1"/>
</dbReference>
<evidence type="ECO:0000313" key="5">
    <source>
        <dbReference type="RefSeq" id="XP_019053959.1"/>
    </source>
</evidence>
<dbReference type="RefSeq" id="XP_019053959.1">
    <property type="nucleotide sequence ID" value="XM_019198414.1"/>
</dbReference>
<feature type="region of interest" description="Disordered" evidence="1">
    <location>
        <begin position="226"/>
        <end position="335"/>
    </location>
</feature>
<dbReference type="Proteomes" id="UP000189703">
    <property type="component" value="Unplaced"/>
</dbReference>
<proteinExistence type="predicted"/>